<evidence type="ECO:0000313" key="1">
    <source>
        <dbReference type="EMBL" id="ADZ91106.1"/>
    </source>
</evidence>
<dbReference type="STRING" id="717774.Marme_1850"/>
<dbReference type="AlphaFoldDB" id="F2K228"/>
<reference evidence="1 2" key="1">
    <citation type="journal article" date="2012" name="Stand. Genomic Sci.">
        <title>Complete genome sequence of the melanogenic marine bacterium Marinomonas mediterranea type strain (MMB-1(T)).</title>
        <authorList>
            <person name="Lucas-Elio P."/>
            <person name="Goodwin L."/>
            <person name="Woyke T."/>
            <person name="Pitluck S."/>
            <person name="Nolan M."/>
            <person name="Kyrpides N.C."/>
            <person name="Detter J.C."/>
            <person name="Copeland A."/>
            <person name="Teshima H."/>
            <person name="Bruce D."/>
            <person name="Detter C."/>
            <person name="Tapia R."/>
            <person name="Han S."/>
            <person name="Land M.L."/>
            <person name="Ivanova N."/>
            <person name="Mikhailova N."/>
            <person name="Johnston A.W."/>
            <person name="Sanchez-Amat A."/>
        </authorList>
    </citation>
    <scope>NUCLEOTIDE SEQUENCE [LARGE SCALE GENOMIC DNA]</scope>
    <source>
        <strain evidence="2">ATCC 700492 / JCM 21426 / NBRC 103028 / MMB-1</strain>
    </source>
</reference>
<organism evidence="1 2">
    <name type="scientific">Marinomonas mediterranea (strain ATCC 700492 / JCM 21426 / NBRC 103028 / MMB-1)</name>
    <dbReference type="NCBI Taxonomy" id="717774"/>
    <lineage>
        <taxon>Bacteria</taxon>
        <taxon>Pseudomonadati</taxon>
        <taxon>Pseudomonadota</taxon>
        <taxon>Gammaproteobacteria</taxon>
        <taxon>Oceanospirillales</taxon>
        <taxon>Oceanospirillaceae</taxon>
        <taxon>Marinomonas</taxon>
    </lineage>
</organism>
<name>F2K228_MARM1</name>
<dbReference type="Proteomes" id="UP000001062">
    <property type="component" value="Chromosome"/>
</dbReference>
<protein>
    <submittedName>
        <fullName evidence="1">Uncharacterized protein</fullName>
    </submittedName>
</protein>
<proteinExistence type="predicted"/>
<dbReference type="EMBL" id="CP002583">
    <property type="protein sequence ID" value="ADZ91106.1"/>
    <property type="molecule type" value="Genomic_DNA"/>
</dbReference>
<evidence type="ECO:0000313" key="2">
    <source>
        <dbReference type="Proteomes" id="UP000001062"/>
    </source>
</evidence>
<dbReference type="OrthoDB" id="7866049at2"/>
<sequence length="233" mass="24624">MAEIVEELQKLKQAAQEQTAVSQEQTSVVSGMIGEIDGRMKAAEVAVERYIDGASGNLPAVNLLLNSRATEKDSDGNYLSPIGFHSSGGAVLDDLRVLEYTDDDVPSEIKSQCHVEGGLVFNVLEVTLSAGSAGGDFLLLPGRPVRGRFTTGVLACLADKNGMFFCGQTMESNQLYVDLSMGSVRYWNIDGLVGSVSAQGVKLYIVGPWVSAGYISGSPLIVMSSSYGIGSSI</sequence>
<keyword evidence="2" id="KW-1185">Reference proteome</keyword>
<dbReference type="KEGG" id="mme:Marme_1850"/>
<dbReference type="HOGENOM" id="CLU_1188822_0_0_6"/>
<dbReference type="RefSeq" id="WP_013661011.1">
    <property type="nucleotide sequence ID" value="NC_015276.1"/>
</dbReference>
<accession>F2K228</accession>
<gene>
    <name evidence="1" type="ordered locus">Marme_1850</name>
</gene>
<dbReference type="PATRIC" id="fig|717774.3.peg.1905"/>